<name>A0ABU7PIG2_9ACTN</name>
<reference evidence="1 2" key="1">
    <citation type="submission" date="2023-12" db="EMBL/GenBank/DDBJ databases">
        <title>Streptomyces sp. V4-01.</title>
        <authorList>
            <person name="Somphong A."/>
            <person name="Phongsopitanun W."/>
        </authorList>
    </citation>
    <scope>NUCLEOTIDE SEQUENCE [LARGE SCALE GENOMIC DNA]</scope>
    <source>
        <strain evidence="1 2">V4-01</strain>
    </source>
</reference>
<keyword evidence="1" id="KW-0456">Lyase</keyword>
<proteinExistence type="predicted"/>
<dbReference type="Pfam" id="PF00378">
    <property type="entry name" value="ECH_1"/>
    <property type="match status" value="1"/>
</dbReference>
<dbReference type="EMBL" id="JAZEWV010000031">
    <property type="protein sequence ID" value="MEE4545560.1"/>
    <property type="molecule type" value="Genomic_DNA"/>
</dbReference>
<organism evidence="1 2">
    <name type="scientific">Actinacidiphila polyblastidii</name>
    <dbReference type="NCBI Taxonomy" id="3110430"/>
    <lineage>
        <taxon>Bacteria</taxon>
        <taxon>Bacillati</taxon>
        <taxon>Actinomycetota</taxon>
        <taxon>Actinomycetes</taxon>
        <taxon>Kitasatosporales</taxon>
        <taxon>Streptomycetaceae</taxon>
        <taxon>Actinacidiphila</taxon>
    </lineage>
</organism>
<evidence type="ECO:0000313" key="2">
    <source>
        <dbReference type="Proteomes" id="UP001344658"/>
    </source>
</evidence>
<gene>
    <name evidence="1" type="primary">dpgB</name>
    <name evidence="1" type="ORF">V2S66_26785</name>
</gene>
<dbReference type="RefSeq" id="WP_330799252.1">
    <property type="nucleotide sequence ID" value="NZ_JAZEWV010000031.1"/>
</dbReference>
<keyword evidence="2" id="KW-1185">Reference proteome</keyword>
<dbReference type="EC" id="4.2.1.17" evidence="1"/>
<comment type="caution">
    <text evidence="1">The sequence shown here is derived from an EMBL/GenBank/DDBJ whole genome shotgun (WGS) entry which is preliminary data.</text>
</comment>
<dbReference type="InterPro" id="IPR029045">
    <property type="entry name" value="ClpP/crotonase-like_dom_sf"/>
</dbReference>
<dbReference type="InterPro" id="IPR053545">
    <property type="entry name" value="Enoyl-CoA_hydratase-like"/>
</dbReference>
<evidence type="ECO:0000313" key="1">
    <source>
        <dbReference type="EMBL" id="MEE4545560.1"/>
    </source>
</evidence>
<dbReference type="CDD" id="cd06558">
    <property type="entry name" value="crotonase-like"/>
    <property type="match status" value="1"/>
</dbReference>
<sequence length="256" mass="27460">MTTYVALSTPLSTPLAVRNHVRTDVPAGVLADPPADPPAMEVTLRVDGAEPLSAGLVAELHRTCDRAEDADLPVRVLLRLSGTPRGDTTGSLTITLVNSWERALRRLERLEALTVALVDGDIGGTAVEALLVTDHRVAARHLRVTLPRASGQAWPGMSLYRLSRQVGETAARRALRGRPIWSEEAQRLGLVDELVDSTPATEEGWSSRLPVPAPDTALRRSLVLNASSLSFEDALGVHLAACDRTLRGAARTEEPA</sequence>
<dbReference type="InterPro" id="IPR001753">
    <property type="entry name" value="Enoyl-CoA_hydra/iso"/>
</dbReference>
<accession>A0ABU7PIG2</accession>
<protein>
    <submittedName>
        <fullName evidence="1">Enoyl-CoA-hydratase DpgB</fullName>
        <ecNumber evidence="1">4.2.1.17</ecNumber>
    </submittedName>
</protein>
<dbReference type="SUPFAM" id="SSF52096">
    <property type="entry name" value="ClpP/crotonase"/>
    <property type="match status" value="1"/>
</dbReference>
<dbReference type="PANTHER" id="PTHR11941">
    <property type="entry name" value="ENOYL-COA HYDRATASE-RELATED"/>
    <property type="match status" value="1"/>
</dbReference>
<dbReference type="NCBIfam" id="NF042431">
    <property type="entry name" value="EnCoAhydt_DpgB"/>
    <property type="match status" value="1"/>
</dbReference>
<dbReference type="Proteomes" id="UP001344658">
    <property type="component" value="Unassembled WGS sequence"/>
</dbReference>
<dbReference type="PANTHER" id="PTHR11941:SF54">
    <property type="entry name" value="ENOYL-COA HYDRATASE, MITOCHONDRIAL"/>
    <property type="match status" value="1"/>
</dbReference>
<dbReference type="Gene3D" id="3.90.226.10">
    <property type="entry name" value="2-enoyl-CoA Hydratase, Chain A, domain 1"/>
    <property type="match status" value="1"/>
</dbReference>
<dbReference type="GO" id="GO:0004300">
    <property type="term" value="F:enoyl-CoA hydratase activity"/>
    <property type="evidence" value="ECO:0007669"/>
    <property type="project" value="UniProtKB-EC"/>
</dbReference>